<dbReference type="AlphaFoldDB" id="C4JQT1"/>
<dbReference type="InParanoid" id="C4JQT1"/>
<dbReference type="STRING" id="336963.C4JQT1"/>
<dbReference type="OrthoDB" id="5426165at2759"/>
<gene>
    <name evidence="3" type="ORF">UREG_03413</name>
</gene>
<dbReference type="VEuPathDB" id="FungiDB:UREG_03413"/>
<sequence length="115" mass="12852">MGFWVDWELWEKMCFVLGCLIVIVVAYGLGVQIYNSRRIKRMAATEREVKSQQGATFVLDDLKNDDIPFGSRAIESGIEVEGIWISSHNSPRRSPLQAGTPQETRPPSLGQGENA</sequence>
<dbReference type="KEGG" id="ure:UREG_03413"/>
<dbReference type="GeneID" id="8440253"/>
<proteinExistence type="predicted"/>
<name>C4JQT1_UNCRE</name>
<dbReference type="RefSeq" id="XP_002543896.1">
    <property type="nucleotide sequence ID" value="XM_002543850.1"/>
</dbReference>
<evidence type="ECO:0000256" key="2">
    <source>
        <dbReference type="SAM" id="Phobius"/>
    </source>
</evidence>
<evidence type="ECO:0000313" key="4">
    <source>
        <dbReference type="Proteomes" id="UP000002058"/>
    </source>
</evidence>
<feature type="compositionally biased region" description="Polar residues" evidence="1">
    <location>
        <begin position="97"/>
        <end position="115"/>
    </location>
</feature>
<dbReference type="EMBL" id="CH476616">
    <property type="protein sequence ID" value="EEP78567.1"/>
    <property type="molecule type" value="Genomic_DNA"/>
</dbReference>
<keyword evidence="2" id="KW-1133">Transmembrane helix</keyword>
<feature type="region of interest" description="Disordered" evidence="1">
    <location>
        <begin position="88"/>
        <end position="115"/>
    </location>
</feature>
<keyword evidence="4" id="KW-1185">Reference proteome</keyword>
<evidence type="ECO:0000313" key="3">
    <source>
        <dbReference type="EMBL" id="EEP78567.1"/>
    </source>
</evidence>
<evidence type="ECO:0000256" key="1">
    <source>
        <dbReference type="SAM" id="MobiDB-lite"/>
    </source>
</evidence>
<keyword evidence="2" id="KW-0812">Transmembrane</keyword>
<dbReference type="eggNOG" id="ENOG502S92A">
    <property type="taxonomic scope" value="Eukaryota"/>
</dbReference>
<organism evidence="3 4">
    <name type="scientific">Uncinocarpus reesii (strain UAMH 1704)</name>
    <dbReference type="NCBI Taxonomy" id="336963"/>
    <lineage>
        <taxon>Eukaryota</taxon>
        <taxon>Fungi</taxon>
        <taxon>Dikarya</taxon>
        <taxon>Ascomycota</taxon>
        <taxon>Pezizomycotina</taxon>
        <taxon>Eurotiomycetes</taxon>
        <taxon>Eurotiomycetidae</taxon>
        <taxon>Onygenales</taxon>
        <taxon>Onygenaceae</taxon>
        <taxon>Uncinocarpus</taxon>
    </lineage>
</organism>
<dbReference type="HOGENOM" id="CLU_156962_0_0_1"/>
<keyword evidence="2" id="KW-0472">Membrane</keyword>
<dbReference type="OMA" id="WELWEKM"/>
<dbReference type="PANTHER" id="PTHR40623:SF2">
    <property type="entry name" value="INTEGRAL MEMBRANE PROTEIN"/>
    <property type="match status" value="1"/>
</dbReference>
<reference evidence="4" key="1">
    <citation type="journal article" date="2009" name="Genome Res.">
        <title>Comparative genomic analyses of the human fungal pathogens Coccidioides and their relatives.</title>
        <authorList>
            <person name="Sharpton T.J."/>
            <person name="Stajich J.E."/>
            <person name="Rounsley S.D."/>
            <person name="Gardner M.J."/>
            <person name="Wortman J.R."/>
            <person name="Jordar V.S."/>
            <person name="Maiti R."/>
            <person name="Kodira C.D."/>
            <person name="Neafsey D.E."/>
            <person name="Zeng Q."/>
            <person name="Hung C.-Y."/>
            <person name="McMahan C."/>
            <person name="Muszewska A."/>
            <person name="Grynberg M."/>
            <person name="Mandel M.A."/>
            <person name="Kellner E.M."/>
            <person name="Barker B.M."/>
            <person name="Galgiani J.N."/>
            <person name="Orbach M.J."/>
            <person name="Kirkland T.N."/>
            <person name="Cole G.T."/>
            <person name="Henn M.R."/>
            <person name="Birren B.W."/>
            <person name="Taylor J.W."/>
        </authorList>
    </citation>
    <scope>NUCLEOTIDE SEQUENCE [LARGE SCALE GENOMIC DNA]</scope>
    <source>
        <strain evidence="4">UAMH 1704</strain>
    </source>
</reference>
<dbReference type="PANTHER" id="PTHR40623">
    <property type="entry name" value="INTEGRAL MEMBRANE PROTEIN"/>
    <property type="match status" value="1"/>
</dbReference>
<protein>
    <submittedName>
        <fullName evidence="3">Uncharacterized protein</fullName>
    </submittedName>
</protein>
<accession>C4JQT1</accession>
<dbReference type="Proteomes" id="UP000002058">
    <property type="component" value="Unassembled WGS sequence"/>
</dbReference>
<feature type="transmembrane region" description="Helical" evidence="2">
    <location>
        <begin position="15"/>
        <end position="34"/>
    </location>
</feature>